<reference evidence="2" key="1">
    <citation type="submission" date="2015-10" db="EMBL/GenBank/DDBJ databases">
        <authorList>
            <person name="Gilbert D.G."/>
        </authorList>
    </citation>
    <scope>NUCLEOTIDE SEQUENCE</scope>
    <source>
        <strain evidence="2">Phyl III-seqv23</strain>
    </source>
</reference>
<gene>
    <name evidence="2" type="ORF">RUN39_v1_780024</name>
</gene>
<accession>A0A0S4TWH9</accession>
<dbReference type="EMBL" id="LN899819">
    <property type="protein sequence ID" value="CUV14395.1"/>
    <property type="molecule type" value="Genomic_DNA"/>
</dbReference>
<name>A0A0S4TWH9_RALSL</name>
<protein>
    <submittedName>
        <fullName evidence="2">Uncharacterized protein</fullName>
    </submittedName>
</protein>
<organism evidence="2">
    <name type="scientific">Ralstonia solanacearum</name>
    <name type="common">Pseudomonas solanacearum</name>
    <dbReference type="NCBI Taxonomy" id="305"/>
    <lineage>
        <taxon>Bacteria</taxon>
        <taxon>Pseudomonadati</taxon>
        <taxon>Pseudomonadota</taxon>
        <taxon>Betaproteobacteria</taxon>
        <taxon>Burkholderiales</taxon>
        <taxon>Burkholderiaceae</taxon>
        <taxon>Ralstonia</taxon>
        <taxon>Ralstonia solanacearum species complex</taxon>
    </lineage>
</organism>
<dbReference type="AlphaFoldDB" id="A0A0S4TWH9"/>
<feature type="region of interest" description="Disordered" evidence="1">
    <location>
        <begin position="1"/>
        <end position="60"/>
    </location>
</feature>
<evidence type="ECO:0000256" key="1">
    <source>
        <dbReference type="SAM" id="MobiDB-lite"/>
    </source>
</evidence>
<proteinExistence type="predicted"/>
<sequence>MIRAAAGGTPAAPSISDGSRLSRVGGMRSRKARRVSSPAATQQVNPGLASVGVSRPPGFMSKTELFHAEDEDEEKRLQALYCPSWWHDQTWPSLQASHPDQEDHQEQASAARYRGRP</sequence>
<evidence type="ECO:0000313" key="2">
    <source>
        <dbReference type="EMBL" id="CUV14395.1"/>
    </source>
</evidence>
<feature type="region of interest" description="Disordered" evidence="1">
    <location>
        <begin position="91"/>
        <end position="117"/>
    </location>
</feature>